<keyword evidence="2" id="KW-1185">Reference proteome</keyword>
<dbReference type="EMBL" id="MJIC01000014">
    <property type="protein sequence ID" value="OFI34219.1"/>
    <property type="molecule type" value="Genomic_DNA"/>
</dbReference>
<sequence>MRIVRETTKERLYGLSQVESGLCMKHSWQEAITGKRKSPGWRRTTPGMETTLQDVKVTGNKGKGNA</sequence>
<dbReference type="Proteomes" id="UP000176037">
    <property type="component" value="Unassembled WGS sequence"/>
</dbReference>
<proteinExistence type="predicted"/>
<protein>
    <submittedName>
        <fullName evidence="1">Uncharacterized protein</fullName>
    </submittedName>
</protein>
<organism evidence="1 2">
    <name type="scientific">Alteromonas lipolytica</name>
    <dbReference type="NCBI Taxonomy" id="1856405"/>
    <lineage>
        <taxon>Bacteria</taxon>
        <taxon>Pseudomonadati</taxon>
        <taxon>Pseudomonadota</taxon>
        <taxon>Gammaproteobacteria</taxon>
        <taxon>Alteromonadales</taxon>
        <taxon>Alteromonadaceae</taxon>
        <taxon>Alteromonas/Salinimonas group</taxon>
        <taxon>Alteromonas</taxon>
    </lineage>
</organism>
<evidence type="ECO:0000313" key="2">
    <source>
        <dbReference type="Proteomes" id="UP000176037"/>
    </source>
</evidence>
<dbReference type="AlphaFoldDB" id="A0A1E8FE78"/>
<gene>
    <name evidence="1" type="ORF">BFC17_22040</name>
</gene>
<reference evidence="1 2" key="1">
    <citation type="submission" date="2016-09" db="EMBL/GenBank/DDBJ databases">
        <title>Alteromonas lipolytica, a new species isolated from sea water.</title>
        <authorList>
            <person name="Wu Y.-H."/>
            <person name="Cheng H."/>
            <person name="Xu X.-W."/>
        </authorList>
    </citation>
    <scope>NUCLEOTIDE SEQUENCE [LARGE SCALE GENOMIC DNA]</scope>
    <source>
        <strain evidence="1 2">JW12</strain>
    </source>
</reference>
<comment type="caution">
    <text evidence="1">The sequence shown here is derived from an EMBL/GenBank/DDBJ whole genome shotgun (WGS) entry which is preliminary data.</text>
</comment>
<evidence type="ECO:0000313" key="1">
    <source>
        <dbReference type="EMBL" id="OFI34219.1"/>
    </source>
</evidence>
<name>A0A1E8FE78_9ALTE</name>
<accession>A0A1E8FE78</accession>